<evidence type="ECO:0000313" key="4">
    <source>
        <dbReference type="EMBL" id="CAE8583633.1"/>
    </source>
</evidence>
<keyword evidence="3" id="KW-0732">Signal</keyword>
<dbReference type="InterPro" id="IPR029033">
    <property type="entry name" value="His_PPase_superfam"/>
</dbReference>
<dbReference type="SUPFAM" id="SSF53254">
    <property type="entry name" value="Phosphoglycerate mutase-like"/>
    <property type="match status" value="1"/>
</dbReference>
<accession>A0A813DDE3</accession>
<evidence type="ECO:0000256" key="2">
    <source>
        <dbReference type="SAM" id="MobiDB-lite"/>
    </source>
</evidence>
<proteinExistence type="predicted"/>
<organism evidence="4 5">
    <name type="scientific">Polarella glacialis</name>
    <name type="common">Dinoflagellate</name>
    <dbReference type="NCBI Taxonomy" id="89957"/>
    <lineage>
        <taxon>Eukaryota</taxon>
        <taxon>Sar</taxon>
        <taxon>Alveolata</taxon>
        <taxon>Dinophyceae</taxon>
        <taxon>Suessiales</taxon>
        <taxon>Suessiaceae</taxon>
        <taxon>Polarella</taxon>
    </lineage>
</organism>
<evidence type="ECO:0000313" key="5">
    <source>
        <dbReference type="Proteomes" id="UP000654075"/>
    </source>
</evidence>
<gene>
    <name evidence="4" type="ORF">PGLA1383_LOCUS2589</name>
</gene>
<keyword evidence="5" id="KW-1185">Reference proteome</keyword>
<reference evidence="4" key="1">
    <citation type="submission" date="2021-02" db="EMBL/GenBank/DDBJ databases">
        <authorList>
            <person name="Dougan E. K."/>
            <person name="Rhodes N."/>
            <person name="Thang M."/>
            <person name="Chan C."/>
        </authorList>
    </citation>
    <scope>NUCLEOTIDE SEQUENCE</scope>
</reference>
<dbReference type="InterPro" id="IPR050645">
    <property type="entry name" value="Histidine_acid_phosphatase"/>
</dbReference>
<feature type="region of interest" description="Disordered" evidence="2">
    <location>
        <begin position="25"/>
        <end position="62"/>
    </location>
</feature>
<sequence>MGQLARAGAVACAVALSVWLATTSEKEQTTTNNNNNNNNRNNNSNKGELPGCKGRKISQGRPPDRELLSAACLNPQVSSGQFENTPASPGLKLVGVSVLQRHLDRWLYKHRLIGNVCWPGQLNSSVESSQLAAEQCYSELNSVWQEWPRQPDPYARPLYGSCSVWGDSHQGPPQATKQGRQHASFWGDMLKTQYVDRWKLVSPTCTLGDIALHCDKAQKNEITLQTVYKSICGRLPSSLEYAPEATIVGYVTEPMRGTPWYVQSAQCSGTRLAELTAEAEKAHQADVEWNARIRATASRLANASGRTAAPGSPCDAASFLDSLIDCTIVHACTGLPDVPPSLLNSRTSLPEDQDGSLFSQVNQDETSSRVYNLNYFRRTNQSAFVEYASLYYGYCLAAIRHRLSLAALREGPVLTVDVMSDSNISPLLAIYQLDEAMKVRPPYLSALVHELFRNESGRELFVRVLYNGQVQQVCPGRISSSECPWAEWSQLVAKFTPSKESCPQFYTDFDWSGGKYQRSFSDDMTR</sequence>
<dbReference type="Gene3D" id="3.40.50.1240">
    <property type="entry name" value="Phosphoglycerate mutase-like"/>
    <property type="match status" value="1"/>
</dbReference>
<protein>
    <submittedName>
        <fullName evidence="4">Uncharacterized protein</fullName>
    </submittedName>
</protein>
<name>A0A813DDE3_POLGL</name>
<dbReference type="EMBL" id="CAJNNV010000817">
    <property type="protein sequence ID" value="CAE8583633.1"/>
    <property type="molecule type" value="Genomic_DNA"/>
</dbReference>
<dbReference type="PANTHER" id="PTHR11567">
    <property type="entry name" value="ACID PHOSPHATASE-RELATED"/>
    <property type="match status" value="1"/>
</dbReference>
<dbReference type="PANTHER" id="PTHR11567:SF110">
    <property type="entry name" value="2-PHOSPHOXYLOSE PHOSPHATASE 1"/>
    <property type="match status" value="1"/>
</dbReference>
<dbReference type="OrthoDB" id="491983at2759"/>
<feature type="signal peptide" evidence="3">
    <location>
        <begin position="1"/>
        <end position="24"/>
    </location>
</feature>
<comment type="caution">
    <text evidence="4">The sequence shown here is derived from an EMBL/GenBank/DDBJ whole genome shotgun (WGS) entry which is preliminary data.</text>
</comment>
<dbReference type="AlphaFoldDB" id="A0A813DDE3"/>
<dbReference type="GO" id="GO:0016791">
    <property type="term" value="F:phosphatase activity"/>
    <property type="evidence" value="ECO:0007669"/>
    <property type="project" value="TreeGrafter"/>
</dbReference>
<evidence type="ECO:0000256" key="1">
    <source>
        <dbReference type="ARBA" id="ARBA00022801"/>
    </source>
</evidence>
<feature type="chain" id="PRO_5033021399" evidence="3">
    <location>
        <begin position="25"/>
        <end position="526"/>
    </location>
</feature>
<evidence type="ECO:0000256" key="3">
    <source>
        <dbReference type="SAM" id="SignalP"/>
    </source>
</evidence>
<keyword evidence="1" id="KW-0378">Hydrolase</keyword>
<feature type="compositionally biased region" description="Low complexity" evidence="2">
    <location>
        <begin position="32"/>
        <end position="45"/>
    </location>
</feature>
<dbReference type="Proteomes" id="UP000654075">
    <property type="component" value="Unassembled WGS sequence"/>
</dbReference>